<evidence type="ECO:0000313" key="3">
    <source>
        <dbReference type="Proteomes" id="UP000469215"/>
    </source>
</evidence>
<gene>
    <name evidence="2" type="ORF">GSY69_01260</name>
</gene>
<feature type="region of interest" description="Disordered" evidence="1">
    <location>
        <begin position="123"/>
        <end position="145"/>
    </location>
</feature>
<evidence type="ECO:0000313" key="2">
    <source>
        <dbReference type="EMBL" id="MYM18641.1"/>
    </source>
</evidence>
<dbReference type="InterPro" id="IPR003772">
    <property type="entry name" value="YceD"/>
</dbReference>
<evidence type="ECO:0000256" key="1">
    <source>
        <dbReference type="SAM" id="MobiDB-lite"/>
    </source>
</evidence>
<reference evidence="2 3" key="1">
    <citation type="submission" date="2020-01" db="EMBL/GenBank/DDBJ databases">
        <authorList>
            <person name="Deng T."/>
        </authorList>
    </citation>
    <scope>NUCLEOTIDE SEQUENCE [LARGE SCALE GENOMIC DNA]</scope>
    <source>
        <strain evidence="2 3">5221</strain>
    </source>
</reference>
<comment type="caution">
    <text evidence="2">The sequence shown here is derived from an EMBL/GenBank/DDBJ whole genome shotgun (WGS) entry which is preliminary data.</text>
</comment>
<dbReference type="Pfam" id="PF02620">
    <property type="entry name" value="YceD"/>
    <property type="match status" value="1"/>
</dbReference>
<organism evidence="2 3">
    <name type="scientific">Brevibacterium rongguiense</name>
    <dbReference type="NCBI Taxonomy" id="2695267"/>
    <lineage>
        <taxon>Bacteria</taxon>
        <taxon>Bacillati</taxon>
        <taxon>Actinomycetota</taxon>
        <taxon>Actinomycetes</taxon>
        <taxon>Micrococcales</taxon>
        <taxon>Brevibacteriaceae</taxon>
        <taxon>Brevibacterium</taxon>
    </lineage>
</organism>
<dbReference type="Proteomes" id="UP000469215">
    <property type="component" value="Unassembled WGS sequence"/>
</dbReference>
<accession>A0A6N9H486</accession>
<dbReference type="AlphaFoldDB" id="A0A6N9H486"/>
<name>A0A6N9H486_9MICO</name>
<sequence length="159" mass="17739">MNLLDKPGEWTKLDESVPAPEDLRIEMIGVPAGSPLHLSLQLESVVEGIYVSGSVRATAEGEDARTLEHLELPLDVAINELYVYEREPEDEDSYAVEHGTLDLDPAIRDAVVMALPFRPLAQPDHGEFNYTVGEDLEPEEDSDPRWSALRSLLEEEKES</sequence>
<dbReference type="EMBL" id="WWEQ01000003">
    <property type="protein sequence ID" value="MYM18641.1"/>
    <property type="molecule type" value="Genomic_DNA"/>
</dbReference>
<proteinExistence type="predicted"/>
<keyword evidence="3" id="KW-1185">Reference proteome</keyword>
<protein>
    <submittedName>
        <fullName evidence="2">DUF177 domain-containing protein</fullName>
    </submittedName>
</protein>